<dbReference type="Proteomes" id="UP001283361">
    <property type="component" value="Unassembled WGS sequence"/>
</dbReference>
<sequence length="217" mass="24307">MQFLGSARPCSFLAQSVELSPIFYLRIERGEDRNARSVWDFLLSERQSWVPPYNIPTGSVSPSRLERAEARMRGVSGIFYCPRDRVGSRLTIHRQTLCLPRAWKGLRLGCEECLGFSTVRETELGPALTPTGSVSPSRLERAEARMRGVSGIFYCPRDRVGSRLTIHRQALCLPRAWKGLRLGCEECLGFSTVRETELGPALQYTDRLCVSLAPGKG</sequence>
<dbReference type="AlphaFoldDB" id="A0AAE1CR36"/>
<dbReference type="EMBL" id="JAWDGP010007172">
    <property type="protein sequence ID" value="KAK3728811.1"/>
    <property type="molecule type" value="Genomic_DNA"/>
</dbReference>
<name>A0AAE1CR36_9GAST</name>
<reference evidence="1" key="1">
    <citation type="journal article" date="2023" name="G3 (Bethesda)">
        <title>A reference genome for the long-term kleptoplast-retaining sea slug Elysia crispata morphotype clarki.</title>
        <authorList>
            <person name="Eastman K.E."/>
            <person name="Pendleton A.L."/>
            <person name="Shaikh M.A."/>
            <person name="Suttiyut T."/>
            <person name="Ogas R."/>
            <person name="Tomko P."/>
            <person name="Gavelis G."/>
            <person name="Widhalm J.R."/>
            <person name="Wisecaver J.H."/>
        </authorList>
    </citation>
    <scope>NUCLEOTIDE SEQUENCE</scope>
    <source>
        <strain evidence="1">ECLA1</strain>
    </source>
</reference>
<proteinExistence type="predicted"/>
<evidence type="ECO:0000313" key="1">
    <source>
        <dbReference type="EMBL" id="KAK3728811.1"/>
    </source>
</evidence>
<organism evidence="1 2">
    <name type="scientific">Elysia crispata</name>
    <name type="common">lettuce slug</name>
    <dbReference type="NCBI Taxonomy" id="231223"/>
    <lineage>
        <taxon>Eukaryota</taxon>
        <taxon>Metazoa</taxon>
        <taxon>Spiralia</taxon>
        <taxon>Lophotrochozoa</taxon>
        <taxon>Mollusca</taxon>
        <taxon>Gastropoda</taxon>
        <taxon>Heterobranchia</taxon>
        <taxon>Euthyneura</taxon>
        <taxon>Panpulmonata</taxon>
        <taxon>Sacoglossa</taxon>
        <taxon>Placobranchoidea</taxon>
        <taxon>Plakobranchidae</taxon>
        <taxon>Elysia</taxon>
    </lineage>
</organism>
<evidence type="ECO:0000313" key="2">
    <source>
        <dbReference type="Proteomes" id="UP001283361"/>
    </source>
</evidence>
<gene>
    <name evidence="1" type="ORF">RRG08_013533</name>
</gene>
<protein>
    <submittedName>
        <fullName evidence="1">Uncharacterized protein</fullName>
    </submittedName>
</protein>
<comment type="caution">
    <text evidence="1">The sequence shown here is derived from an EMBL/GenBank/DDBJ whole genome shotgun (WGS) entry which is preliminary data.</text>
</comment>
<accession>A0AAE1CR36</accession>
<keyword evidence="2" id="KW-1185">Reference proteome</keyword>